<proteinExistence type="predicted"/>
<dbReference type="GO" id="GO:0006302">
    <property type="term" value="P:double-strand break repair"/>
    <property type="evidence" value="ECO:0007669"/>
    <property type="project" value="TreeGrafter"/>
</dbReference>
<dbReference type="RefSeq" id="WP_069947713.1">
    <property type="nucleotide sequence ID" value="NZ_CP014143.1"/>
</dbReference>
<dbReference type="PANTHER" id="PTHR32182:SF0">
    <property type="entry name" value="DNA REPLICATION AND REPAIR PROTEIN RECF"/>
    <property type="match status" value="1"/>
</dbReference>
<dbReference type="Proteomes" id="UP000095672">
    <property type="component" value="Chromosome"/>
</dbReference>
<evidence type="ECO:0000313" key="3">
    <source>
        <dbReference type="Proteomes" id="UP000095672"/>
    </source>
</evidence>
<dbReference type="Pfam" id="PF13558">
    <property type="entry name" value="SbcC_Walker_B"/>
    <property type="match status" value="1"/>
</dbReference>
<dbReference type="AlphaFoldDB" id="A0A1C9W9B3"/>
<feature type="coiled-coil region" evidence="1">
    <location>
        <begin position="248"/>
        <end position="275"/>
    </location>
</feature>
<dbReference type="OrthoDB" id="174137at2"/>
<dbReference type="PATRIC" id="fig|1769779.3.peg.2337"/>
<feature type="coiled-coil region" evidence="1">
    <location>
        <begin position="483"/>
        <end position="517"/>
    </location>
</feature>
<dbReference type="KEGG" id="micc:AUP74_02341"/>
<dbReference type="EMBL" id="CP014143">
    <property type="protein sequence ID" value="AOS97749.1"/>
    <property type="molecule type" value="Genomic_DNA"/>
</dbReference>
<dbReference type="SUPFAM" id="SSF52540">
    <property type="entry name" value="P-loop containing nucleoside triphosphate hydrolases"/>
    <property type="match status" value="1"/>
</dbReference>
<keyword evidence="3" id="KW-1185">Reference proteome</keyword>
<evidence type="ECO:0000313" key="2">
    <source>
        <dbReference type="EMBL" id="AOS97749.1"/>
    </source>
</evidence>
<sequence>MFLKKLILINWGNIPQLEYEFGPINLFSGGNGSGKTTAADAIQTLMTAAHDTLFTFNPGQDETTQRGRGGKQVRTLASYVLGCDDGSFARLDPTDCYIAGVFHPTSGEDSDPFTAVMAIRAHLDSSSKPAQARQDDLKFFLFPDQQLAMGDFVREYKDGRHLLPLDKFYSVLAKHFEKVEQYDKKKAYLRRLYGALRGRRDAVPDREAMHAARTFANFMAYKPVKSINDFVAQEVLEKRDLGEAIRSVSELMKTIHAMEQEARQIVDRVSALEQIGQSASLYREQWLQLRVQEYLQARHQQLRVQKTYLAGKQNQQQLRAGLDTNARETQLAAERSEELSRQLVELQAQRLGIDALRNKDELEQRISRAHRELSAQGGPLSAAQDQWQRNREAAAKLVELLNGSAAELEIPALRNKSLVQAVRQVAKEEDLPDLHKLLGKDWIDLSALDPLRERTVATEQLHSRLMRQLVSAGGDASDSLSLREQIAQQVSRWEMKAQQVQKQLHAQENRIHHLQANRVRYPQSVEQAVAAIREQCPAAEPRVLCDYVEVLDERWQMAVEGYLGGARFAILVEPEHEAAAIRIVRNLPGRSSRARVIQGDKARRDAERATIPQGSIVELMSFNHKTAEYYLRASYGSVQQVADEEELRQTRRGLTAEGVASGSYSMWRCDIEDGELVFGQGARARALAAQQRAMEQLLVEAGQVNEQYQLFRRVAAAVRDLQELSLISVVDAALAAQREWRSAEQALENLDLADSQHLEAQVADLREQLQLQQKQQSGLQHEAGKLERDLENTGKQLKALSGELDALDEALSDCEAAVKRIAQITPDYDAEQILQTADEQVERAGDNFDFGAELEEWQGRLEKYCRQLDRAVMEYNAEGSTGDSLAFEPDLTSGHDERLFRLVSGLYDQVEALRNRLKNNLLVDRHEQLLGLKKSFNTTFVTHLCHAIYQSINDGKQVLDDLNKELEHHRFGADRERFRFAYRWVPEFKEYWDFFRAVIELPSLGEEQSLFDADLDQRHQKVRDRLLNMLLSEDEQVARRELDRISDYRNYRNYEIYKEPEGKEPIALSQYGTGSGGQLETPAYIIRSAAVTSAFRFNEGSSHLQMVLVDEAFSKMDETRSKEVIRYLTETLGLQLLFIMPSSKSGPFMDLISNQFVFSKCPSASPVGQLNTRVYVDRKVCNRERIAELWANHRRTIRQQASLDFMELVEGEPA</sequence>
<feature type="coiled-coil region" evidence="1">
    <location>
        <begin position="755"/>
        <end position="817"/>
    </location>
</feature>
<dbReference type="PANTHER" id="PTHR32182">
    <property type="entry name" value="DNA REPLICATION AND REPAIR PROTEIN RECF"/>
    <property type="match status" value="1"/>
</dbReference>
<dbReference type="Gene3D" id="3.40.50.300">
    <property type="entry name" value="P-loop containing nucleotide triphosphate hydrolases"/>
    <property type="match status" value="1"/>
</dbReference>
<keyword evidence="1" id="KW-0175">Coiled coil</keyword>
<organism evidence="2 3">
    <name type="scientific">Microbulbifer aggregans</name>
    <dbReference type="NCBI Taxonomy" id="1769779"/>
    <lineage>
        <taxon>Bacteria</taxon>
        <taxon>Pseudomonadati</taxon>
        <taxon>Pseudomonadota</taxon>
        <taxon>Gammaproteobacteria</taxon>
        <taxon>Cellvibrionales</taxon>
        <taxon>Microbulbiferaceae</taxon>
        <taxon>Microbulbifer</taxon>
    </lineage>
</organism>
<protein>
    <submittedName>
        <fullName evidence="2">Chromosome partition protein Smc</fullName>
    </submittedName>
</protein>
<dbReference type="GO" id="GO:0000731">
    <property type="term" value="P:DNA synthesis involved in DNA repair"/>
    <property type="evidence" value="ECO:0007669"/>
    <property type="project" value="TreeGrafter"/>
</dbReference>
<dbReference type="InterPro" id="IPR027417">
    <property type="entry name" value="P-loop_NTPase"/>
</dbReference>
<accession>A0A1C9W9B3</accession>
<name>A0A1C9W9B3_9GAMM</name>
<gene>
    <name evidence="2" type="primary">smc_5</name>
    <name evidence="2" type="ORF">AUP74_02341</name>
</gene>
<dbReference type="Pfam" id="PF13555">
    <property type="entry name" value="AAA_29"/>
    <property type="match status" value="1"/>
</dbReference>
<dbReference type="STRING" id="1769779.AUP74_02341"/>
<evidence type="ECO:0000256" key="1">
    <source>
        <dbReference type="SAM" id="Coils"/>
    </source>
</evidence>
<reference evidence="3" key="1">
    <citation type="submission" date="2016-01" db="EMBL/GenBank/DDBJ databases">
        <title>Complete genome sequence of Microbulbifer sp. CCB-MM1, a halophile isolated from Matang Mangrove Forest, Perak.</title>
        <authorList>
            <person name="Moh T.H."/>
            <person name="Dinesh B."/>
            <person name="Lau N.-S."/>
            <person name="Go F."/>
            <person name="Alexander Chong S.-C."/>
        </authorList>
    </citation>
    <scope>NUCLEOTIDE SEQUENCE [LARGE SCALE GENOMIC DNA]</scope>
    <source>
        <strain evidence="3">CCB-MM1</strain>
    </source>
</reference>